<comment type="caution">
    <text evidence="1">The sequence shown here is derived from an EMBL/GenBank/DDBJ whole genome shotgun (WGS) entry which is preliminary data.</text>
</comment>
<evidence type="ECO:0008006" key="3">
    <source>
        <dbReference type="Google" id="ProtNLM"/>
    </source>
</evidence>
<dbReference type="Proteomes" id="UP000018209">
    <property type="component" value="Unassembled WGS sequence"/>
</dbReference>
<dbReference type="EMBL" id="BASM01000012">
    <property type="protein sequence ID" value="GAD25833.1"/>
    <property type="molecule type" value="Genomic_DNA"/>
</dbReference>
<gene>
    <name evidence="1" type="ORF">NBRC3257_0832</name>
</gene>
<keyword evidence="2" id="KW-1185">Reference proteome</keyword>
<evidence type="ECO:0000313" key="2">
    <source>
        <dbReference type="Proteomes" id="UP000018209"/>
    </source>
</evidence>
<protein>
    <recommendedName>
        <fullName evidence="3">Transposase</fullName>
    </recommendedName>
</protein>
<evidence type="ECO:0000313" key="1">
    <source>
        <dbReference type="EMBL" id="GAD25833.1"/>
    </source>
</evidence>
<proteinExistence type="predicted"/>
<name>A0ABQ0IWD4_GLUTH</name>
<reference evidence="1 2" key="1">
    <citation type="submission" date="2013-08" db="EMBL/GenBank/DDBJ databases">
        <title>Gluconobacter thailandicus NBRC 3257 whole genome sequence.</title>
        <authorList>
            <person name="Matsutani M."/>
            <person name="Yakushi T."/>
            <person name="Matsushita K."/>
        </authorList>
    </citation>
    <scope>NUCLEOTIDE SEQUENCE [LARGE SCALE GENOMIC DNA]</scope>
    <source>
        <strain evidence="1 2">NBRC 3257</strain>
    </source>
</reference>
<sequence length="46" mass="4990">MVWLEASGRLGKMGCPASLLVSAGFASSSGLRLLNKETPLRIWKEQ</sequence>
<organism evidence="1 2">
    <name type="scientific">Gluconobacter thailandicus NBRC 3257</name>
    <dbReference type="NCBI Taxonomy" id="1381097"/>
    <lineage>
        <taxon>Bacteria</taxon>
        <taxon>Pseudomonadati</taxon>
        <taxon>Pseudomonadota</taxon>
        <taxon>Alphaproteobacteria</taxon>
        <taxon>Acetobacterales</taxon>
        <taxon>Acetobacteraceae</taxon>
        <taxon>Gluconobacter</taxon>
    </lineage>
</organism>
<accession>A0ABQ0IWD4</accession>